<feature type="non-terminal residue" evidence="2">
    <location>
        <position position="1"/>
    </location>
</feature>
<protein>
    <recommendedName>
        <fullName evidence="1">Mur ligase N-terminal catalytic domain-containing protein</fullName>
    </recommendedName>
</protein>
<gene>
    <name evidence="2" type="ORF">S01H1_86090</name>
</gene>
<name>X0XPS3_9ZZZZ</name>
<accession>X0XPS3</accession>
<reference evidence="2" key="1">
    <citation type="journal article" date="2014" name="Front. Microbiol.">
        <title>High frequency of phylogenetically diverse reductive dehalogenase-homologous genes in deep subseafloor sedimentary metagenomes.</title>
        <authorList>
            <person name="Kawai M."/>
            <person name="Futagami T."/>
            <person name="Toyoda A."/>
            <person name="Takaki Y."/>
            <person name="Nishi S."/>
            <person name="Hori S."/>
            <person name="Arai W."/>
            <person name="Tsubouchi T."/>
            <person name="Morono Y."/>
            <person name="Uchiyama I."/>
            <person name="Ito T."/>
            <person name="Fujiyama A."/>
            <person name="Inagaki F."/>
            <person name="Takami H."/>
        </authorList>
    </citation>
    <scope>NUCLEOTIDE SEQUENCE</scope>
    <source>
        <strain evidence="2">Expedition CK06-06</strain>
    </source>
</reference>
<dbReference type="GO" id="GO:0016881">
    <property type="term" value="F:acid-amino acid ligase activity"/>
    <property type="evidence" value="ECO:0007669"/>
    <property type="project" value="InterPro"/>
</dbReference>
<dbReference type="SUPFAM" id="SSF63418">
    <property type="entry name" value="MurE/MurF N-terminal domain"/>
    <property type="match status" value="1"/>
</dbReference>
<dbReference type="InterPro" id="IPR035911">
    <property type="entry name" value="MurE/MurF_N"/>
</dbReference>
<comment type="caution">
    <text evidence="2">The sequence shown here is derived from an EMBL/GenBank/DDBJ whole genome shotgun (WGS) entry which is preliminary data.</text>
</comment>
<sequence>SGLADDSREVKSGDLFIAVPGHDTDGRKYIAEASSLGAAAILTSPG</sequence>
<dbReference type="EMBL" id="BARS01059436">
    <property type="protein sequence ID" value="GAG45220.1"/>
    <property type="molecule type" value="Genomic_DNA"/>
</dbReference>
<dbReference type="Pfam" id="PF01225">
    <property type="entry name" value="Mur_ligase"/>
    <property type="match status" value="1"/>
</dbReference>
<feature type="non-terminal residue" evidence="2">
    <location>
        <position position="46"/>
    </location>
</feature>
<evidence type="ECO:0000259" key="1">
    <source>
        <dbReference type="Pfam" id="PF01225"/>
    </source>
</evidence>
<proteinExistence type="predicted"/>
<dbReference type="InterPro" id="IPR000713">
    <property type="entry name" value="Mur_ligase_N"/>
</dbReference>
<dbReference type="AlphaFoldDB" id="X0XPS3"/>
<evidence type="ECO:0000313" key="2">
    <source>
        <dbReference type="EMBL" id="GAG45220.1"/>
    </source>
</evidence>
<dbReference type="Gene3D" id="3.40.1390.10">
    <property type="entry name" value="MurE/MurF, N-terminal domain"/>
    <property type="match status" value="1"/>
</dbReference>
<organism evidence="2">
    <name type="scientific">marine sediment metagenome</name>
    <dbReference type="NCBI Taxonomy" id="412755"/>
    <lineage>
        <taxon>unclassified sequences</taxon>
        <taxon>metagenomes</taxon>
        <taxon>ecological metagenomes</taxon>
    </lineage>
</organism>
<feature type="domain" description="Mur ligase N-terminal catalytic" evidence="1">
    <location>
        <begin position="6"/>
        <end position="44"/>
    </location>
</feature>